<dbReference type="Proteomes" id="UP001567538">
    <property type="component" value="Unassembled WGS sequence"/>
</dbReference>
<dbReference type="EMBL" id="JBEAFC010000006">
    <property type="protein sequence ID" value="KAL1552056.1"/>
    <property type="molecule type" value="Genomic_DNA"/>
</dbReference>
<organism evidence="1 2">
    <name type="scientific">Salvia divinorum</name>
    <name type="common">Maria pastora</name>
    <name type="synonym">Diviner's sage</name>
    <dbReference type="NCBI Taxonomy" id="28513"/>
    <lineage>
        <taxon>Eukaryota</taxon>
        <taxon>Viridiplantae</taxon>
        <taxon>Streptophyta</taxon>
        <taxon>Embryophyta</taxon>
        <taxon>Tracheophyta</taxon>
        <taxon>Spermatophyta</taxon>
        <taxon>Magnoliopsida</taxon>
        <taxon>eudicotyledons</taxon>
        <taxon>Gunneridae</taxon>
        <taxon>Pentapetalae</taxon>
        <taxon>asterids</taxon>
        <taxon>lamiids</taxon>
        <taxon>Lamiales</taxon>
        <taxon>Lamiaceae</taxon>
        <taxon>Nepetoideae</taxon>
        <taxon>Mentheae</taxon>
        <taxon>Salviinae</taxon>
        <taxon>Salvia</taxon>
        <taxon>Salvia subgen. Calosphace</taxon>
    </lineage>
</organism>
<dbReference type="AlphaFoldDB" id="A0ABD1HAT1"/>
<evidence type="ECO:0000313" key="1">
    <source>
        <dbReference type="EMBL" id="KAL1552056.1"/>
    </source>
</evidence>
<keyword evidence="2" id="KW-1185">Reference proteome</keyword>
<protein>
    <submittedName>
        <fullName evidence="1">Uncharacterized protein</fullName>
    </submittedName>
</protein>
<dbReference type="PANTHER" id="PTHR15140:SF37">
    <property type="entry name" value="UBIQUITIN-LIKE DOMAIN-CONTAINING PROTEIN"/>
    <property type="match status" value="1"/>
</dbReference>
<name>A0ABD1HAT1_SALDI</name>
<accession>A0ABD1HAT1</accession>
<reference evidence="1 2" key="1">
    <citation type="submission" date="2024-06" db="EMBL/GenBank/DDBJ databases">
        <title>A chromosome level genome sequence of Diviner's sage (Salvia divinorum).</title>
        <authorList>
            <person name="Ford S.A."/>
            <person name="Ro D.-K."/>
            <person name="Ness R.W."/>
            <person name="Phillips M.A."/>
        </authorList>
    </citation>
    <scope>NUCLEOTIDE SEQUENCE [LARGE SCALE GENOMIC DNA]</scope>
    <source>
        <strain evidence="1">SAF-2024a</strain>
        <tissue evidence="1">Leaf</tissue>
    </source>
</reference>
<evidence type="ECO:0000313" key="2">
    <source>
        <dbReference type="Proteomes" id="UP001567538"/>
    </source>
</evidence>
<dbReference type="PANTHER" id="PTHR15140">
    <property type="entry name" value="TUBULIN-SPECIFIC CHAPERONE E"/>
    <property type="match status" value="1"/>
</dbReference>
<sequence length="82" mass="9720">MLQQWITESSHFPRLKCLVLRSYQMLWEIPEGIGEIPTLGLIEVDYRNKLLVKSAKKIKEDQESYGYYGLHVRVIHSHEEFT</sequence>
<comment type="caution">
    <text evidence="1">The sequence shown here is derived from an EMBL/GenBank/DDBJ whole genome shotgun (WGS) entry which is preliminary data.</text>
</comment>
<gene>
    <name evidence="1" type="ORF">AAHA92_12902</name>
</gene>
<proteinExistence type="predicted"/>